<organism evidence="1 2">
    <name type="scientific">Candidatus Lloydbacteria bacterium RIFCSPLOWO2_01_FULL_50_20</name>
    <dbReference type="NCBI Taxonomy" id="1798665"/>
    <lineage>
        <taxon>Bacteria</taxon>
        <taxon>Candidatus Lloydiibacteriota</taxon>
    </lineage>
</organism>
<reference evidence="1 2" key="1">
    <citation type="journal article" date="2016" name="Nat. Commun.">
        <title>Thousands of microbial genomes shed light on interconnected biogeochemical processes in an aquifer system.</title>
        <authorList>
            <person name="Anantharaman K."/>
            <person name="Brown C.T."/>
            <person name="Hug L.A."/>
            <person name="Sharon I."/>
            <person name="Castelle C.J."/>
            <person name="Probst A.J."/>
            <person name="Thomas B.C."/>
            <person name="Singh A."/>
            <person name="Wilkins M.J."/>
            <person name="Karaoz U."/>
            <person name="Brodie E.L."/>
            <person name="Williams K.H."/>
            <person name="Hubbard S.S."/>
            <person name="Banfield J.F."/>
        </authorList>
    </citation>
    <scope>NUCLEOTIDE SEQUENCE [LARGE SCALE GENOMIC DNA]</scope>
</reference>
<gene>
    <name evidence="1" type="ORF">A2942_01265</name>
</gene>
<sequence>MEGTKQFAINAAIESAVKCGIVITLTLSSEEGGFHRVSARFASDTTRKPRVFLRTDPVMAIQSAVTELMKKLEVKI</sequence>
<accession>A0A1G2DIH9</accession>
<comment type="caution">
    <text evidence="1">The sequence shown here is derived from an EMBL/GenBank/DDBJ whole genome shotgun (WGS) entry which is preliminary data.</text>
</comment>
<dbReference type="STRING" id="1798665.A2942_01265"/>
<evidence type="ECO:0000313" key="2">
    <source>
        <dbReference type="Proteomes" id="UP000178534"/>
    </source>
</evidence>
<name>A0A1G2DIH9_9BACT</name>
<proteinExistence type="predicted"/>
<protein>
    <submittedName>
        <fullName evidence="1">Uncharacterized protein</fullName>
    </submittedName>
</protein>
<dbReference type="AlphaFoldDB" id="A0A1G2DIH9"/>
<evidence type="ECO:0000313" key="1">
    <source>
        <dbReference type="EMBL" id="OGZ13455.1"/>
    </source>
</evidence>
<dbReference type="Proteomes" id="UP000178534">
    <property type="component" value="Unassembled WGS sequence"/>
</dbReference>
<dbReference type="EMBL" id="MHLP01000007">
    <property type="protein sequence ID" value="OGZ13455.1"/>
    <property type="molecule type" value="Genomic_DNA"/>
</dbReference>